<dbReference type="Pfam" id="PF01139">
    <property type="entry name" value="RtcB"/>
    <property type="match status" value="1"/>
</dbReference>
<proteinExistence type="predicted"/>
<dbReference type="RefSeq" id="WP_208314889.1">
    <property type="nucleotide sequence ID" value="NZ_JAELYA010000006.1"/>
</dbReference>
<dbReference type="InterPro" id="IPR052915">
    <property type="entry name" value="RtcB-like"/>
</dbReference>
<evidence type="ECO:0000256" key="4">
    <source>
        <dbReference type="ARBA" id="ARBA00022723"/>
    </source>
</evidence>
<dbReference type="PANTHER" id="PTHR43749:SF2">
    <property type="entry name" value="RNA-SPLICING LIGASE RTCB"/>
    <property type="match status" value="1"/>
</dbReference>
<keyword evidence="5" id="KW-0547">Nucleotide-binding</keyword>
<sequence length="404" mass="44545">MSGPTILDVPGGKPVKLWTQGVPVEDEARQQLINTAKMPFIFKHLAVMPDVHLGKGSTIGSVIPTVGAIIPAAVGVDIGCGMIAARTSLIASDLPDNLHGLRSAIEKAVPHGKTFGRRDQGAWDDVPDAADQAWKSLSRRFMAITNKYPRLEKTNNRHHLGTLGTGNHFIEVCLDEANRVWFMLHSGSRGVGNAIGCLFIELAQNDMRQHIANLPDRDLAYFEEGSRHFDDYVEAVGWAQDFARQNRALMMQAVIAAARKIIRKPFEASLEAVNCHHNYVQKERHFGREVLVTRKGAVSAQKGELGIIPGSMGAKSFIVRGLGNEESFCSCSHGAGRVMSRTQAKKRFSVEDQVRATAHVECRKDKDVIDEIPMAYKDIERVMQAQNELVEVVHTLRQVVCVKG</sequence>
<keyword evidence="4" id="KW-0479">Metal-binding</keyword>
<comment type="caution">
    <text evidence="10">The sequence shown here is derived from an EMBL/GenBank/DDBJ whole genome shotgun (WGS) entry which is preliminary data.</text>
</comment>
<keyword evidence="3" id="KW-0436">Ligase</keyword>
<dbReference type="EMBL" id="JAELYA010000006">
    <property type="protein sequence ID" value="MBO3276786.1"/>
    <property type="molecule type" value="Genomic_DNA"/>
</dbReference>
<evidence type="ECO:0000313" key="10">
    <source>
        <dbReference type="EMBL" id="MBO3276786.1"/>
    </source>
</evidence>
<protein>
    <recommendedName>
        <fullName evidence="2">3'-phosphate/5'-hydroxy nucleic acid ligase</fullName>
        <ecNumber evidence="2">6.5.1.8</ecNumber>
    </recommendedName>
</protein>
<evidence type="ECO:0000256" key="2">
    <source>
        <dbReference type="ARBA" id="ARBA00012726"/>
    </source>
</evidence>
<evidence type="ECO:0000256" key="3">
    <source>
        <dbReference type="ARBA" id="ARBA00022598"/>
    </source>
</evidence>
<organism evidence="10 11">
    <name type="scientific">Pseudomonas schmalbachii</name>
    <dbReference type="NCBI Taxonomy" id="2816993"/>
    <lineage>
        <taxon>Bacteria</taxon>
        <taxon>Pseudomonadati</taxon>
        <taxon>Pseudomonadota</taxon>
        <taxon>Gammaproteobacteria</taxon>
        <taxon>Pseudomonadales</taxon>
        <taxon>Pseudomonadaceae</taxon>
        <taxon>Pseudomonas</taxon>
    </lineage>
</organism>
<reference evidence="10 11" key="1">
    <citation type="submission" date="2020-12" db="EMBL/GenBank/DDBJ databases">
        <title>Pseudomonas schmalbachii sp. nov. isolated from millipede gut.</title>
        <authorList>
            <person name="Shelomi M."/>
        </authorList>
    </citation>
    <scope>NUCLEOTIDE SEQUENCE [LARGE SCALE GENOMIC DNA]</scope>
    <source>
        <strain evidence="10 11">Milli4</strain>
    </source>
</reference>
<dbReference type="PANTHER" id="PTHR43749">
    <property type="entry name" value="RNA-SPLICING LIGASE RTCB"/>
    <property type="match status" value="1"/>
</dbReference>
<dbReference type="Gene3D" id="3.90.1860.10">
    <property type="entry name" value="tRNA-splicing ligase RtcB"/>
    <property type="match status" value="1"/>
</dbReference>
<dbReference type="PROSITE" id="PS01288">
    <property type="entry name" value="UPF0027"/>
    <property type="match status" value="1"/>
</dbReference>
<dbReference type="SUPFAM" id="SSF103365">
    <property type="entry name" value="Hypothetical protein PH1602"/>
    <property type="match status" value="1"/>
</dbReference>
<evidence type="ECO:0000256" key="1">
    <source>
        <dbReference type="ARBA" id="ARBA00001936"/>
    </source>
</evidence>
<dbReference type="EC" id="6.5.1.8" evidence="2"/>
<keyword evidence="7" id="KW-0342">GTP-binding</keyword>
<name>A0ABS3TSX6_9PSED</name>
<comment type="catalytic activity">
    <reaction evidence="9">
        <text>a 3'-end 3'-phospho-ribonucleotide-RNA + a 5'-end dephospho-ribonucleoside-RNA + GTP = a ribonucleotidyl-ribonucleotide-RNA + GMP + diphosphate</text>
        <dbReference type="Rhea" id="RHEA:68076"/>
        <dbReference type="Rhea" id="RHEA-COMP:10463"/>
        <dbReference type="Rhea" id="RHEA-COMP:13936"/>
        <dbReference type="Rhea" id="RHEA-COMP:17355"/>
        <dbReference type="ChEBI" id="CHEBI:33019"/>
        <dbReference type="ChEBI" id="CHEBI:37565"/>
        <dbReference type="ChEBI" id="CHEBI:58115"/>
        <dbReference type="ChEBI" id="CHEBI:83062"/>
        <dbReference type="ChEBI" id="CHEBI:138284"/>
        <dbReference type="ChEBI" id="CHEBI:173118"/>
        <dbReference type="EC" id="6.5.1.8"/>
    </reaction>
</comment>
<dbReference type="InterPro" id="IPR001233">
    <property type="entry name" value="RtcB"/>
</dbReference>
<keyword evidence="11" id="KW-1185">Reference proteome</keyword>
<accession>A0ABS3TSX6</accession>
<keyword evidence="8" id="KW-0464">Manganese</keyword>
<comment type="cofactor">
    <cofactor evidence="1">
        <name>Mn(2+)</name>
        <dbReference type="ChEBI" id="CHEBI:29035"/>
    </cofactor>
</comment>
<evidence type="ECO:0000256" key="7">
    <source>
        <dbReference type="ARBA" id="ARBA00023134"/>
    </source>
</evidence>
<gene>
    <name evidence="10" type="ORF">JFY56_16300</name>
</gene>
<evidence type="ECO:0000256" key="6">
    <source>
        <dbReference type="ARBA" id="ARBA00022800"/>
    </source>
</evidence>
<evidence type="ECO:0000256" key="5">
    <source>
        <dbReference type="ARBA" id="ARBA00022741"/>
    </source>
</evidence>
<dbReference type="InterPro" id="IPR036025">
    <property type="entry name" value="RtcB-like_sf"/>
</dbReference>
<evidence type="ECO:0000313" key="11">
    <source>
        <dbReference type="Proteomes" id="UP000669060"/>
    </source>
</evidence>
<keyword evidence="6" id="KW-0692">RNA repair</keyword>
<evidence type="ECO:0000256" key="8">
    <source>
        <dbReference type="ARBA" id="ARBA00023211"/>
    </source>
</evidence>
<evidence type="ECO:0000256" key="9">
    <source>
        <dbReference type="ARBA" id="ARBA00047746"/>
    </source>
</evidence>
<dbReference type="Proteomes" id="UP000669060">
    <property type="component" value="Unassembled WGS sequence"/>
</dbReference>